<dbReference type="AlphaFoldDB" id="A0A914PMS1"/>
<dbReference type="InterPro" id="IPR051481">
    <property type="entry name" value="BTB-POZ/Galectin-3-binding"/>
</dbReference>
<evidence type="ECO:0000313" key="2">
    <source>
        <dbReference type="Proteomes" id="UP000887578"/>
    </source>
</evidence>
<dbReference type="SUPFAM" id="SSF54695">
    <property type="entry name" value="POZ domain"/>
    <property type="match status" value="1"/>
</dbReference>
<accession>A0A914PMS1</accession>
<proteinExistence type="predicted"/>
<dbReference type="Pfam" id="PF00651">
    <property type="entry name" value="BTB"/>
    <property type="match status" value="1"/>
</dbReference>
<dbReference type="PROSITE" id="PS50097">
    <property type="entry name" value="BTB"/>
    <property type="match status" value="1"/>
</dbReference>
<protein>
    <submittedName>
        <fullName evidence="3">BTB domain-containing protein</fullName>
    </submittedName>
</protein>
<feature type="domain" description="BTB" evidence="1">
    <location>
        <begin position="19"/>
        <end position="85"/>
    </location>
</feature>
<dbReference type="SMART" id="SM00225">
    <property type="entry name" value="BTB"/>
    <property type="match status" value="1"/>
</dbReference>
<dbReference type="InterPro" id="IPR011333">
    <property type="entry name" value="SKP1/BTB/POZ_sf"/>
</dbReference>
<dbReference type="PANTHER" id="PTHR24410:SF23">
    <property type="entry name" value="BTB DOMAIN-CONTAINING PROTEIN-RELATED"/>
    <property type="match status" value="1"/>
</dbReference>
<evidence type="ECO:0000259" key="1">
    <source>
        <dbReference type="PROSITE" id="PS50097"/>
    </source>
</evidence>
<reference evidence="3" key="1">
    <citation type="submission" date="2022-11" db="UniProtKB">
        <authorList>
            <consortium name="WormBaseParasite"/>
        </authorList>
    </citation>
    <scope>IDENTIFICATION</scope>
</reference>
<organism evidence="2 3">
    <name type="scientific">Panagrolaimus davidi</name>
    <dbReference type="NCBI Taxonomy" id="227884"/>
    <lineage>
        <taxon>Eukaryota</taxon>
        <taxon>Metazoa</taxon>
        <taxon>Ecdysozoa</taxon>
        <taxon>Nematoda</taxon>
        <taxon>Chromadorea</taxon>
        <taxon>Rhabditida</taxon>
        <taxon>Tylenchina</taxon>
        <taxon>Panagrolaimomorpha</taxon>
        <taxon>Panagrolaimoidea</taxon>
        <taxon>Panagrolaimidae</taxon>
        <taxon>Panagrolaimus</taxon>
    </lineage>
</organism>
<dbReference type="InterPro" id="IPR000210">
    <property type="entry name" value="BTB/POZ_dom"/>
</dbReference>
<dbReference type="Gene3D" id="3.30.710.10">
    <property type="entry name" value="Potassium Channel Kv1.1, Chain A"/>
    <property type="match status" value="1"/>
</dbReference>
<name>A0A914PMS1_9BILA</name>
<dbReference type="PANTHER" id="PTHR24410">
    <property type="entry name" value="HL07962P-RELATED"/>
    <property type="match status" value="1"/>
</dbReference>
<sequence>MHQERFNVFKSQDPENEHFDVAFKIKGKTILANKLLLTSASEYMNVLLSDRWTRNGEAVKIDDYCYDDFCQFLCFIYTGYCKLNDENIFQLTDISECYGIPLLKEFCDKFLSKMQYSVKRIDKLVKFCQKYSMTKMEAVLKDYICLNFDAIISTKEFLSYEKSE</sequence>
<dbReference type="Proteomes" id="UP000887578">
    <property type="component" value="Unplaced"/>
</dbReference>
<keyword evidence="2" id="KW-1185">Reference proteome</keyword>
<evidence type="ECO:0000313" key="3">
    <source>
        <dbReference type="WBParaSite" id="PDA_v2.g19317.t1"/>
    </source>
</evidence>
<dbReference type="WBParaSite" id="PDA_v2.g19317.t1">
    <property type="protein sequence ID" value="PDA_v2.g19317.t1"/>
    <property type="gene ID" value="PDA_v2.g19317"/>
</dbReference>